<organism evidence="1 2">
    <name type="scientific">Pyropia yezoensis</name>
    <name type="common">Susabi-nori</name>
    <name type="synonym">Porphyra yezoensis</name>
    <dbReference type="NCBI Taxonomy" id="2788"/>
    <lineage>
        <taxon>Eukaryota</taxon>
        <taxon>Rhodophyta</taxon>
        <taxon>Bangiophyceae</taxon>
        <taxon>Bangiales</taxon>
        <taxon>Bangiaceae</taxon>
        <taxon>Pyropia</taxon>
    </lineage>
</organism>
<sequence length="511" mass="51829">MGGSVGCFVGAPSGVATSWTPAAAVGTWASSTTAAAASAAPRWGCAGGMAGRLPQRALSAAAGAARPPPTATYADANGVDAARLQLRLGEAPLLELDASAYTIRCGRRDAQAVLHVHGLQGTTDEAFVLDDCSTFGIADTGAVDAARDAAQSTSLKSRYENTSAILDAAVLTSLTEPAALQDLPSVLADSLSRVSRPRSASALLVSLDHGVLRSAYVGTCAYVVLRGESIIYRSPRAGSVAALERAFGGDSPAACNGHAPASSVGGQQPTTGRGSTEALSVPDGAGPRLAWERRLPPIGSAVLEVQDGDVVIAGSDGFFANVSERQVLALLRPTESAHDTSLSIANNTCLATWTSDDPVYLAYMLAHLAWTFASDPADTSSLGSVGGGGGGGGGTHRPRGMERRQPCLHVGQHGRRRDGCCGRGGGCGVSPLGDDRFFFSSLLRSLAPVWSCSAGGRPHVPFFASAGGCSRWGGVVGGVWRVVALCPPCVPVVPTLVSLPTPSAVAVGCDG</sequence>
<protein>
    <submittedName>
        <fullName evidence="1">Uncharacterized protein</fullName>
    </submittedName>
</protein>
<proteinExistence type="predicted"/>
<evidence type="ECO:0000313" key="1">
    <source>
        <dbReference type="EMBL" id="KAK1862855.1"/>
    </source>
</evidence>
<comment type="caution">
    <text evidence="1">The sequence shown here is derived from an EMBL/GenBank/DDBJ whole genome shotgun (WGS) entry which is preliminary data.</text>
</comment>
<name>A0ACC3BYB2_PYRYE</name>
<dbReference type="Proteomes" id="UP000798662">
    <property type="component" value="Chromosome 2"/>
</dbReference>
<evidence type="ECO:0000313" key="2">
    <source>
        <dbReference type="Proteomes" id="UP000798662"/>
    </source>
</evidence>
<accession>A0ACC3BYB2</accession>
<reference evidence="1" key="1">
    <citation type="submission" date="2019-11" db="EMBL/GenBank/DDBJ databases">
        <title>Nori genome reveals adaptations in red seaweeds to the harsh intertidal environment.</title>
        <authorList>
            <person name="Wang D."/>
            <person name="Mao Y."/>
        </authorList>
    </citation>
    <scope>NUCLEOTIDE SEQUENCE</scope>
    <source>
        <tissue evidence="1">Gametophyte</tissue>
    </source>
</reference>
<keyword evidence="2" id="KW-1185">Reference proteome</keyword>
<dbReference type="EMBL" id="CM020619">
    <property type="protein sequence ID" value="KAK1862855.1"/>
    <property type="molecule type" value="Genomic_DNA"/>
</dbReference>
<gene>
    <name evidence="1" type="ORF">I4F81_005422</name>
</gene>